<accession>A0A397TL43</accession>
<dbReference type="OrthoDB" id="3219396at2759"/>
<organism evidence="1 2">
    <name type="scientific">Glomus cerebriforme</name>
    <dbReference type="NCBI Taxonomy" id="658196"/>
    <lineage>
        <taxon>Eukaryota</taxon>
        <taxon>Fungi</taxon>
        <taxon>Fungi incertae sedis</taxon>
        <taxon>Mucoromycota</taxon>
        <taxon>Glomeromycotina</taxon>
        <taxon>Glomeromycetes</taxon>
        <taxon>Glomerales</taxon>
        <taxon>Glomeraceae</taxon>
        <taxon>Glomus</taxon>
    </lineage>
</organism>
<dbReference type="AlphaFoldDB" id="A0A397TL43"/>
<dbReference type="EMBL" id="QKYT01000009">
    <property type="protein sequence ID" value="RIA98970.1"/>
    <property type="molecule type" value="Genomic_DNA"/>
</dbReference>
<gene>
    <name evidence="1" type="ORF">C1645_812149</name>
</gene>
<evidence type="ECO:0008006" key="3">
    <source>
        <dbReference type="Google" id="ProtNLM"/>
    </source>
</evidence>
<dbReference type="Gene3D" id="3.80.10.10">
    <property type="entry name" value="Ribonuclease Inhibitor"/>
    <property type="match status" value="1"/>
</dbReference>
<evidence type="ECO:0000313" key="2">
    <source>
        <dbReference type="Proteomes" id="UP000265703"/>
    </source>
</evidence>
<comment type="caution">
    <text evidence="1">The sequence shown here is derived from an EMBL/GenBank/DDBJ whole genome shotgun (WGS) entry which is preliminary data.</text>
</comment>
<keyword evidence="2" id="KW-1185">Reference proteome</keyword>
<dbReference type="InterPro" id="IPR032675">
    <property type="entry name" value="LRR_dom_sf"/>
</dbReference>
<reference evidence="1 2" key="1">
    <citation type="submission" date="2018-06" db="EMBL/GenBank/DDBJ databases">
        <title>Comparative genomics reveals the genomic features of Rhizophagus irregularis, R. cerebriforme, R. diaphanum and Gigaspora rosea, and their symbiotic lifestyle signature.</title>
        <authorList>
            <person name="Morin E."/>
            <person name="San Clemente H."/>
            <person name="Chen E.C.H."/>
            <person name="De La Providencia I."/>
            <person name="Hainaut M."/>
            <person name="Kuo A."/>
            <person name="Kohler A."/>
            <person name="Murat C."/>
            <person name="Tang N."/>
            <person name="Roy S."/>
            <person name="Loubradou J."/>
            <person name="Henrissat B."/>
            <person name="Grigoriev I.V."/>
            <person name="Corradi N."/>
            <person name="Roux C."/>
            <person name="Martin F.M."/>
        </authorList>
    </citation>
    <scope>NUCLEOTIDE SEQUENCE [LARGE SCALE GENOMIC DNA]</scope>
    <source>
        <strain evidence="1 2">DAOM 227022</strain>
    </source>
</reference>
<protein>
    <recommendedName>
        <fullName evidence="3">F-box domain-containing protein</fullName>
    </recommendedName>
</protein>
<proteinExistence type="predicted"/>
<dbReference type="SUPFAM" id="SSF52047">
    <property type="entry name" value="RNI-like"/>
    <property type="match status" value="1"/>
</dbReference>
<evidence type="ECO:0000313" key="1">
    <source>
        <dbReference type="EMBL" id="RIA98970.1"/>
    </source>
</evidence>
<name>A0A397TL43_9GLOM</name>
<dbReference type="Proteomes" id="UP000265703">
    <property type="component" value="Unassembled WGS sequence"/>
</dbReference>
<sequence length="459" mass="54265">MVPCLTEDCLRIIFTQLTYEENIYSCILVNRFWCRVAIPILWKSNFAAFTCYKKLYETIIYLLPTSSKELLIKNKIISSSTVLSYQPLFNYIKISSQVPSSFIEVMTKNLTNRKNYHLLERVIYKLFINNCVNIKDFYLITTQPLYQFPGALTCFSKLCTFTLKIRRAPSTLLLGMAQICKNIENLNIYYCNNNIPGLMKFIDVQTNLKSLSLIMDHTKKKCKQELSEIIERKAATLKQLSISPTITLLSPKFLPSLVNLQYLDLCNDNGNKLDKGSEEMQEWEKYISIASFSNLQHLKTKYLPFYNEYILVERSNGNILEIEKYLINKNMNLNYSEKLIKSIIRYCPKIEKLAIFIEPENLIGVKEILLNCNQLKWIELSTFNKKKLNCDRFLEILVNYSPKTLFNFYFNNDFIFTGYALRFFFENWKGRIPLTFYKDKFTKEHLIIMERYRRMVIFE</sequence>